<sequence length="108" mass="13143">MTYWYGCKVRWFNNFRTYFLRVFDCTVVLKEIRLVKRRAQLTDDLPHQDVHISVFPSFVLFFHQVHPFLLIQPFFACFSMRLIMIRSLTDYLHLSSSHIFEGIWSETF</sequence>
<organism evidence="1 2">
    <name type="scientific">Caenorhabditis elegans</name>
    <dbReference type="NCBI Taxonomy" id="6239"/>
    <lineage>
        <taxon>Eukaryota</taxon>
        <taxon>Metazoa</taxon>
        <taxon>Ecdysozoa</taxon>
        <taxon>Nematoda</taxon>
        <taxon>Chromadorea</taxon>
        <taxon>Rhabditida</taxon>
        <taxon>Rhabditina</taxon>
        <taxon>Rhabditomorpha</taxon>
        <taxon>Rhabditoidea</taxon>
        <taxon>Rhabditidae</taxon>
        <taxon>Peloderinae</taxon>
        <taxon>Caenorhabditis</taxon>
    </lineage>
</organism>
<dbReference type="WormBase" id="EGAP1.5b">
    <property type="protein sequence ID" value="CE52294"/>
    <property type="gene ID" value="WBGene00271775"/>
</dbReference>
<accession>A0A2C9C3C8</accession>
<gene>
    <name evidence="1" type="ORF">CELE_EGAP1.5</name>
    <name evidence="1 3" type="ORF">EGAP1.5</name>
</gene>
<dbReference type="Bgee" id="WBGene00271775">
    <property type="expression patterns" value="Expressed in embryo and 3 other cell types or tissues"/>
</dbReference>
<proteinExistence type="predicted"/>
<keyword evidence="2" id="KW-1185">Reference proteome</keyword>
<dbReference type="AGR" id="WB:WBGene00271775"/>
<dbReference type="EMBL" id="BX284603">
    <property type="protein sequence ID" value="SOF58787.1"/>
    <property type="molecule type" value="Genomic_DNA"/>
</dbReference>
<evidence type="ECO:0000313" key="2">
    <source>
        <dbReference type="Proteomes" id="UP000001940"/>
    </source>
</evidence>
<evidence type="ECO:0000313" key="3">
    <source>
        <dbReference type="WormBase" id="EGAP1.5b"/>
    </source>
</evidence>
<name>A0A2C9C3C8_CAEEL</name>
<dbReference type="AlphaFoldDB" id="A0A2C9C3C8"/>
<dbReference type="Proteomes" id="UP000001940">
    <property type="component" value="Chromosome III"/>
</dbReference>
<dbReference type="InParanoid" id="A0A2C9C3C8"/>
<dbReference type="ExpressionAtlas" id="A0A2C9C3C8">
    <property type="expression patterns" value="baseline and differential"/>
</dbReference>
<evidence type="ECO:0000313" key="1">
    <source>
        <dbReference type="EMBL" id="SOF58787.1"/>
    </source>
</evidence>
<protein>
    <submittedName>
        <fullName evidence="1">Ovule protein</fullName>
    </submittedName>
</protein>
<reference evidence="1 2" key="1">
    <citation type="journal article" date="1998" name="Science">
        <title>Genome sequence of the nematode C. elegans: a platform for investigating biology.</title>
        <authorList>
            <consortium name="The C. elegans sequencing consortium"/>
            <person name="Sulson J.E."/>
            <person name="Waterston R."/>
        </authorList>
    </citation>
    <scope>NUCLEOTIDE SEQUENCE [LARGE SCALE GENOMIC DNA]</scope>
    <source>
        <strain evidence="1 2">Bristol N2</strain>
    </source>
</reference>